<dbReference type="InParanoid" id="A0A2I0MT65"/>
<reference evidence="24 25" key="1">
    <citation type="journal article" date="2013" name="Science">
        <title>Genomic diversity and evolution of the head crest in the rock pigeon.</title>
        <authorList>
            <person name="Shapiro M.D."/>
            <person name="Kronenberg Z."/>
            <person name="Li C."/>
            <person name="Domyan E.T."/>
            <person name="Pan H."/>
            <person name="Campbell M."/>
            <person name="Tan H."/>
            <person name="Huff C.D."/>
            <person name="Hu H."/>
            <person name="Vickrey A.I."/>
            <person name="Nielsen S.C."/>
            <person name="Stringham S.A."/>
            <person name="Hu H."/>
            <person name="Willerslev E."/>
            <person name="Gilbert M.T."/>
            <person name="Yandell M."/>
            <person name="Zhang G."/>
            <person name="Wang J."/>
        </authorList>
    </citation>
    <scope>NUCLEOTIDE SEQUENCE [LARGE SCALE GENOMIC DNA]</scope>
    <source>
        <tissue evidence="24">Blood</tissue>
    </source>
</reference>
<evidence type="ECO:0000256" key="7">
    <source>
        <dbReference type="ARBA" id="ARBA00022833"/>
    </source>
</evidence>
<dbReference type="FunCoup" id="A0A2I0MT65">
    <property type="interactions" value="9"/>
</dbReference>
<keyword evidence="10 20" id="KW-0472">Membrane</keyword>
<dbReference type="Pfam" id="PF00264">
    <property type="entry name" value="Tyrosinase"/>
    <property type="match status" value="1"/>
</dbReference>
<keyword evidence="11" id="KW-0325">Glycoprotein</keyword>
<comment type="catalytic activity">
    <reaction evidence="13">
        <text>L-dopachrome = 5,6-dihydroxyindole-2-carboxylate</text>
        <dbReference type="Rhea" id="RHEA:13041"/>
        <dbReference type="ChEBI" id="CHEBI:16875"/>
        <dbReference type="ChEBI" id="CHEBI:57509"/>
        <dbReference type="EC" id="5.3.3.12"/>
    </reaction>
</comment>
<evidence type="ECO:0000256" key="9">
    <source>
        <dbReference type="ARBA" id="ARBA00023101"/>
    </source>
</evidence>
<sequence length="499" mass="56483">MGALRWLFWAGLGYLSCCCLPWAQAQFPRACMTVDALRLKRCCPALGTEPGNICGSLQGRGQCQGVQVDTQPWSGPYTLRNVDDRERWPLKFFNQSCWCTGNFAGYNCGDCKFGWTGPNCNVRKPPVVRKDVHSLTGEEREQFFDALDRAKTTVHPDYVIATQHWLSLLGPTGDEPQIANCSIYNHFVWLHYYSVRDTLLGPGRPFTGIDFSHQGPAFVTWHRYHLLLLERDLQRLIGNDSFALPYWNFATGRNECDVCTDQLFGASRPDDPELISLSSRFSRWQIVCNSLDDYNRLVTLCNGSDEGPLRRRPAGASSEHLPTAEDVRRCLSLQEFDSPPFFRNSSFSFRNALEGFDKPGGALNAANDPIFVVLHSFTDAIFDEWMKRFNPPDNAWPEELAPIGHNRLYNMVPFFPPVTNDELFQTAEQLGYTYAIDLPGSLEETQAWAVMVGTTTGGAFIALATLVLLLVLFLHRRQRRGFEPLMNVSFNPKKYTEEA</sequence>
<evidence type="ECO:0000256" key="8">
    <source>
        <dbReference type="ARBA" id="ARBA00022989"/>
    </source>
</evidence>
<feature type="domain" description="Tyrosinase copper-binding" evidence="22">
    <location>
        <begin position="213"/>
        <end position="230"/>
    </location>
</feature>
<dbReference type="PRINTS" id="PR00092">
    <property type="entry name" value="TYROSINASE"/>
</dbReference>
<dbReference type="SUPFAM" id="SSF48056">
    <property type="entry name" value="Di-copper centre-containing domain"/>
    <property type="match status" value="1"/>
</dbReference>
<dbReference type="GO" id="GO:0046872">
    <property type="term" value="F:metal ion binding"/>
    <property type="evidence" value="ECO:0007669"/>
    <property type="project" value="UniProtKB-KW"/>
</dbReference>
<dbReference type="GO" id="GO:0004167">
    <property type="term" value="F:dopachrome isomerase activity"/>
    <property type="evidence" value="ECO:0007669"/>
    <property type="project" value="UniProtKB-EC"/>
</dbReference>
<evidence type="ECO:0000256" key="14">
    <source>
        <dbReference type="ARBA" id="ARBA00037907"/>
    </source>
</evidence>
<comment type="similarity">
    <text evidence="3">Belongs to the tyrosinase family.</text>
</comment>
<evidence type="ECO:0000256" key="12">
    <source>
        <dbReference type="ARBA" id="ARBA00023235"/>
    </source>
</evidence>
<comment type="subcellular location">
    <subcellularLocation>
        <location evidence="2">Melanosome membrane</location>
        <topology evidence="2">Single-pass type I membrane protein</topology>
    </subcellularLocation>
</comment>
<name>A0A2I0MT65_COLLI</name>
<keyword evidence="25" id="KW-1185">Reference proteome</keyword>
<evidence type="ECO:0000313" key="24">
    <source>
        <dbReference type="EMBL" id="PKK32871.1"/>
    </source>
</evidence>
<evidence type="ECO:0000256" key="15">
    <source>
        <dbReference type="ARBA" id="ARBA00038932"/>
    </source>
</evidence>
<keyword evidence="7" id="KW-0862">Zinc</keyword>
<dbReference type="Proteomes" id="UP000053872">
    <property type="component" value="Unassembled WGS sequence"/>
</dbReference>
<keyword evidence="8 20" id="KW-1133">Transmembrane helix</keyword>
<evidence type="ECO:0000256" key="10">
    <source>
        <dbReference type="ARBA" id="ARBA00023136"/>
    </source>
</evidence>
<comment type="function">
    <text evidence="19">Plays a role in melanin biosynthesis. Catalyzes the conversion of L-dopachrome into 5,6-dihydroxyindole-2-carboxylic acid (DHICA).</text>
</comment>
<evidence type="ECO:0000313" key="25">
    <source>
        <dbReference type="Proteomes" id="UP000053872"/>
    </source>
</evidence>
<dbReference type="InterPro" id="IPR008922">
    <property type="entry name" value="Di-copper_centre_dom_sf"/>
</dbReference>
<evidence type="ECO:0000256" key="19">
    <source>
        <dbReference type="ARBA" id="ARBA00045930"/>
    </source>
</evidence>
<dbReference type="GO" id="GO:0006583">
    <property type="term" value="P:melanin biosynthetic process from tyrosine"/>
    <property type="evidence" value="ECO:0007669"/>
    <property type="project" value="TreeGrafter"/>
</dbReference>
<dbReference type="Gene3D" id="1.10.1280.10">
    <property type="entry name" value="Di-copper center containing domain from catechol oxidase"/>
    <property type="match status" value="1"/>
</dbReference>
<evidence type="ECO:0000259" key="23">
    <source>
        <dbReference type="PROSITE" id="PS00498"/>
    </source>
</evidence>
<evidence type="ECO:0000256" key="18">
    <source>
        <dbReference type="ARBA" id="ARBA00042019"/>
    </source>
</evidence>
<evidence type="ECO:0000256" key="21">
    <source>
        <dbReference type="SAM" id="SignalP"/>
    </source>
</evidence>
<keyword evidence="9" id="KW-0470">Melanin biosynthesis</keyword>
<feature type="signal peptide" evidence="21">
    <location>
        <begin position="1"/>
        <end position="25"/>
    </location>
</feature>
<protein>
    <recommendedName>
        <fullName evidence="16">L-dopachrome tautomerase</fullName>
        <ecNumber evidence="15">5.3.3.12</ecNumber>
    </recommendedName>
    <alternativeName>
        <fullName evidence="18">L-dopachrome Delta-isomerase</fullName>
    </alternativeName>
    <alternativeName>
        <fullName evidence="17">Tyrosinase-related protein 2</fullName>
    </alternativeName>
</protein>
<gene>
    <name evidence="24" type="primary">DCT</name>
    <name evidence="24" type="ORF">A306_00003142</name>
</gene>
<dbReference type="GO" id="GO:0033162">
    <property type="term" value="C:melanosome membrane"/>
    <property type="evidence" value="ECO:0007669"/>
    <property type="project" value="UniProtKB-SubCell"/>
</dbReference>
<dbReference type="PROSITE" id="PS00497">
    <property type="entry name" value="TYROSINASE_1"/>
    <property type="match status" value="1"/>
</dbReference>
<dbReference type="InterPro" id="IPR002227">
    <property type="entry name" value="Tyrosinase_Cu-bd"/>
</dbReference>
<evidence type="ECO:0000256" key="17">
    <source>
        <dbReference type="ARBA" id="ARBA00041443"/>
    </source>
</evidence>
<dbReference type="AlphaFoldDB" id="A0A2I0MT65"/>
<dbReference type="GO" id="GO:0002052">
    <property type="term" value="P:positive regulation of neuroblast proliferation"/>
    <property type="evidence" value="ECO:0007669"/>
    <property type="project" value="TreeGrafter"/>
</dbReference>
<accession>A0A2I0MT65</accession>
<dbReference type="GO" id="GO:0048066">
    <property type="term" value="P:developmental pigmentation"/>
    <property type="evidence" value="ECO:0007669"/>
    <property type="project" value="TreeGrafter"/>
</dbReference>
<evidence type="ECO:0000256" key="6">
    <source>
        <dbReference type="ARBA" id="ARBA00022729"/>
    </source>
</evidence>
<feature type="domain" description="Tyrosinase copper-binding" evidence="23">
    <location>
        <begin position="368"/>
        <end position="379"/>
    </location>
</feature>
<evidence type="ECO:0000256" key="4">
    <source>
        <dbReference type="ARBA" id="ARBA00022692"/>
    </source>
</evidence>
<dbReference type="PROSITE" id="PS00498">
    <property type="entry name" value="TYROSINASE_2"/>
    <property type="match status" value="1"/>
</dbReference>
<feature type="chain" id="PRO_5014182105" description="L-dopachrome tautomerase" evidence="21">
    <location>
        <begin position="26"/>
        <end position="499"/>
    </location>
</feature>
<dbReference type="EMBL" id="AKCR02000003">
    <property type="protein sequence ID" value="PKK32871.1"/>
    <property type="molecule type" value="Genomic_DNA"/>
</dbReference>
<keyword evidence="12" id="KW-0413">Isomerase</keyword>
<evidence type="ECO:0000256" key="20">
    <source>
        <dbReference type="SAM" id="Phobius"/>
    </source>
</evidence>
<dbReference type="GO" id="GO:0016491">
    <property type="term" value="F:oxidoreductase activity"/>
    <property type="evidence" value="ECO:0007669"/>
    <property type="project" value="InterPro"/>
</dbReference>
<dbReference type="GO" id="GO:0021847">
    <property type="term" value="P:ventricular zone neuroblast division"/>
    <property type="evidence" value="ECO:0007669"/>
    <property type="project" value="TreeGrafter"/>
</dbReference>
<dbReference type="InterPro" id="IPR050316">
    <property type="entry name" value="Tyrosinase/Hemocyanin"/>
</dbReference>
<dbReference type="PANTHER" id="PTHR11474">
    <property type="entry name" value="TYROSINASE FAMILY MEMBER"/>
    <property type="match status" value="1"/>
</dbReference>
<comment type="cofactor">
    <cofactor evidence="1">
        <name>Zn(2+)</name>
        <dbReference type="ChEBI" id="CHEBI:29105"/>
    </cofactor>
</comment>
<dbReference type="EC" id="5.3.3.12" evidence="15"/>
<organism evidence="24 25">
    <name type="scientific">Columba livia</name>
    <name type="common">Rock dove</name>
    <dbReference type="NCBI Taxonomy" id="8932"/>
    <lineage>
        <taxon>Eukaryota</taxon>
        <taxon>Metazoa</taxon>
        <taxon>Chordata</taxon>
        <taxon>Craniata</taxon>
        <taxon>Vertebrata</taxon>
        <taxon>Euteleostomi</taxon>
        <taxon>Archelosauria</taxon>
        <taxon>Archosauria</taxon>
        <taxon>Dinosauria</taxon>
        <taxon>Saurischia</taxon>
        <taxon>Theropoda</taxon>
        <taxon>Coelurosauria</taxon>
        <taxon>Aves</taxon>
        <taxon>Neognathae</taxon>
        <taxon>Neoaves</taxon>
        <taxon>Columbimorphae</taxon>
        <taxon>Columbiformes</taxon>
        <taxon>Columbidae</taxon>
        <taxon>Columba</taxon>
    </lineage>
</organism>
<evidence type="ECO:0000256" key="16">
    <source>
        <dbReference type="ARBA" id="ARBA00039823"/>
    </source>
</evidence>
<comment type="caution">
    <text evidence="24">The sequence shown here is derived from an EMBL/GenBank/DDBJ whole genome shotgun (WGS) entry which is preliminary data.</text>
</comment>
<keyword evidence="5" id="KW-0479">Metal-binding</keyword>
<feature type="transmembrane region" description="Helical" evidence="20">
    <location>
        <begin position="448"/>
        <end position="474"/>
    </location>
</feature>
<comment type="pathway">
    <text evidence="14">Pigment biosynthesis; melanin biosynthesis.</text>
</comment>
<keyword evidence="6 21" id="KW-0732">Signal</keyword>
<evidence type="ECO:0000256" key="2">
    <source>
        <dbReference type="ARBA" id="ARBA00004573"/>
    </source>
</evidence>
<evidence type="ECO:0000256" key="3">
    <source>
        <dbReference type="ARBA" id="ARBA00009928"/>
    </source>
</evidence>
<evidence type="ECO:0000259" key="22">
    <source>
        <dbReference type="PROSITE" id="PS00497"/>
    </source>
</evidence>
<dbReference type="STRING" id="8932.A0A2I0MT65"/>
<evidence type="ECO:0000256" key="1">
    <source>
        <dbReference type="ARBA" id="ARBA00001947"/>
    </source>
</evidence>
<proteinExistence type="inferred from homology"/>
<dbReference type="PANTHER" id="PTHR11474:SF4">
    <property type="entry name" value="L-DOPACHROME TAUTOMERASE"/>
    <property type="match status" value="1"/>
</dbReference>
<evidence type="ECO:0000256" key="5">
    <source>
        <dbReference type="ARBA" id="ARBA00022723"/>
    </source>
</evidence>
<keyword evidence="4 20" id="KW-0812">Transmembrane</keyword>
<evidence type="ECO:0000256" key="13">
    <source>
        <dbReference type="ARBA" id="ARBA00036823"/>
    </source>
</evidence>
<evidence type="ECO:0000256" key="11">
    <source>
        <dbReference type="ARBA" id="ARBA00023180"/>
    </source>
</evidence>